<dbReference type="AlphaFoldDB" id="A0A1E1LWU8"/>
<protein>
    <submittedName>
        <fullName evidence="1">Uncharacterized protein</fullName>
    </submittedName>
</protein>
<proteinExistence type="predicted"/>
<sequence>MPSVHKLIAGNDTVLSIVRSIVQPSGIWIMTDCVSQETFVNETGG</sequence>
<accession>A0A1E1LWU8</accession>
<keyword evidence="2" id="KW-1185">Reference proteome</keyword>
<evidence type="ECO:0000313" key="1">
    <source>
        <dbReference type="EMBL" id="CZT41347.1"/>
    </source>
</evidence>
<evidence type="ECO:0000313" key="2">
    <source>
        <dbReference type="Proteomes" id="UP000177625"/>
    </source>
</evidence>
<gene>
    <name evidence="1" type="ORF">RSE6_01073</name>
</gene>
<organism evidence="1 2">
    <name type="scientific">Rhynchosporium secalis</name>
    <name type="common">Barley scald fungus</name>
    <dbReference type="NCBI Taxonomy" id="38038"/>
    <lineage>
        <taxon>Eukaryota</taxon>
        <taxon>Fungi</taxon>
        <taxon>Dikarya</taxon>
        <taxon>Ascomycota</taxon>
        <taxon>Pezizomycotina</taxon>
        <taxon>Leotiomycetes</taxon>
        <taxon>Helotiales</taxon>
        <taxon>Ploettnerulaceae</taxon>
        <taxon>Rhynchosporium</taxon>
    </lineage>
</organism>
<name>A0A1E1LWU8_RHYSE</name>
<reference evidence="2" key="1">
    <citation type="submission" date="2016-03" db="EMBL/GenBank/DDBJ databases">
        <authorList>
            <person name="Guldener U."/>
        </authorList>
    </citation>
    <scope>NUCLEOTIDE SEQUENCE [LARGE SCALE GENOMIC DNA]</scope>
</reference>
<dbReference type="EMBL" id="FJVC01000032">
    <property type="protein sequence ID" value="CZT41347.1"/>
    <property type="molecule type" value="Genomic_DNA"/>
</dbReference>
<dbReference type="Proteomes" id="UP000177625">
    <property type="component" value="Unassembled WGS sequence"/>
</dbReference>